<sequence>MPFLQNPFSGAFGLHLCDSVIKLVRLQKKWHPKNGDYFDVVDIRKTSLPTGCIANGEIQQKELVSQKIKLLISKEGGKKPIKSPWVVVNLPVSKTFLKLIRIKSQPELITTEAVYFEAAKHLPFDTKDVAIDWQIITDNEKPNGFTKVLIGAAPKNIADSYLSVIEDAGLYPLALEIEDLSIARSMITAKKTYQNEARAILDIGSSRSSIIIYDKGSIQFSSLINVCGDLIDTTLTQRLKIDRETATKLKDKNGLTYDLNHPLYLKVVNDAIDNLIEEIKNILIFYKNHFNNPNPVTHITMSGGLSAMKNLDKLLSKKLRVETAPGNAWKNLFNKKFNEDDRVKGLPFAAAIGLALRATEAGWFKKG</sequence>
<dbReference type="Proteomes" id="UP000231426">
    <property type="component" value="Unassembled WGS sequence"/>
</dbReference>
<name>A0A2M6W759_9BACT</name>
<dbReference type="CDD" id="cd24049">
    <property type="entry name" value="ASKHA_NBD_PilM"/>
    <property type="match status" value="1"/>
</dbReference>
<gene>
    <name evidence="1" type="ORF">COU29_02305</name>
</gene>
<accession>A0A2M6W759</accession>
<comment type="caution">
    <text evidence="1">The sequence shown here is derived from an EMBL/GenBank/DDBJ whole genome shotgun (WGS) entry which is preliminary data.</text>
</comment>
<dbReference type="NCBIfam" id="TIGR01175">
    <property type="entry name" value="pilM"/>
    <property type="match status" value="1"/>
</dbReference>
<evidence type="ECO:0008006" key="3">
    <source>
        <dbReference type="Google" id="ProtNLM"/>
    </source>
</evidence>
<dbReference type="AlphaFoldDB" id="A0A2M6W759"/>
<reference evidence="2" key="1">
    <citation type="submission" date="2017-09" db="EMBL/GenBank/DDBJ databases">
        <title>Depth-based differentiation of microbial function through sediment-hosted aquifers and enrichment of novel symbionts in the deep terrestrial subsurface.</title>
        <authorList>
            <person name="Probst A.J."/>
            <person name="Ladd B."/>
            <person name="Jarett J.K."/>
            <person name="Geller-Mcgrath D.E."/>
            <person name="Sieber C.M.K."/>
            <person name="Emerson J.B."/>
            <person name="Anantharaman K."/>
            <person name="Thomas B.C."/>
            <person name="Malmstrom R."/>
            <person name="Stieglmeier M."/>
            <person name="Klingl A."/>
            <person name="Woyke T."/>
            <person name="Ryan C.M."/>
            <person name="Banfield J.F."/>
        </authorList>
    </citation>
    <scope>NUCLEOTIDE SEQUENCE [LARGE SCALE GENOMIC DNA]</scope>
</reference>
<dbReference type="Pfam" id="PF11104">
    <property type="entry name" value="PilM_2"/>
    <property type="match status" value="1"/>
</dbReference>
<proteinExistence type="predicted"/>
<dbReference type="InterPro" id="IPR043129">
    <property type="entry name" value="ATPase_NBD"/>
</dbReference>
<dbReference type="InterPro" id="IPR005883">
    <property type="entry name" value="PilM"/>
</dbReference>
<dbReference type="PIRSF" id="PIRSF019169">
    <property type="entry name" value="PilM"/>
    <property type="match status" value="1"/>
</dbReference>
<evidence type="ECO:0000313" key="1">
    <source>
        <dbReference type="EMBL" id="PIT88587.1"/>
    </source>
</evidence>
<dbReference type="SUPFAM" id="SSF53067">
    <property type="entry name" value="Actin-like ATPase domain"/>
    <property type="match status" value="2"/>
</dbReference>
<organism evidence="1 2">
    <name type="scientific">Candidatus Magasanikbacteria bacterium CG10_big_fil_rev_8_21_14_0_10_36_32</name>
    <dbReference type="NCBI Taxonomy" id="1974646"/>
    <lineage>
        <taxon>Bacteria</taxon>
        <taxon>Candidatus Magasanikiibacteriota</taxon>
    </lineage>
</organism>
<evidence type="ECO:0000313" key="2">
    <source>
        <dbReference type="Proteomes" id="UP000231426"/>
    </source>
</evidence>
<dbReference type="Gene3D" id="3.30.1490.300">
    <property type="match status" value="1"/>
</dbReference>
<dbReference type="InterPro" id="IPR050696">
    <property type="entry name" value="FtsA/MreB"/>
</dbReference>
<dbReference type="Gene3D" id="3.30.420.40">
    <property type="match status" value="2"/>
</dbReference>
<dbReference type="PANTHER" id="PTHR32432">
    <property type="entry name" value="CELL DIVISION PROTEIN FTSA-RELATED"/>
    <property type="match status" value="1"/>
</dbReference>
<dbReference type="EMBL" id="PFBV01000003">
    <property type="protein sequence ID" value="PIT88587.1"/>
    <property type="molecule type" value="Genomic_DNA"/>
</dbReference>
<dbReference type="PANTHER" id="PTHR32432:SF3">
    <property type="entry name" value="ETHANOLAMINE UTILIZATION PROTEIN EUTJ"/>
    <property type="match status" value="1"/>
</dbReference>
<protein>
    <recommendedName>
        <fullName evidence="3">SHS2 domain-containing protein</fullName>
    </recommendedName>
</protein>